<evidence type="ECO:0000313" key="3">
    <source>
        <dbReference type="Proteomes" id="UP000700596"/>
    </source>
</evidence>
<organism evidence="2 3">
    <name type="scientific">Dendryphion nanum</name>
    <dbReference type="NCBI Taxonomy" id="256645"/>
    <lineage>
        <taxon>Eukaryota</taxon>
        <taxon>Fungi</taxon>
        <taxon>Dikarya</taxon>
        <taxon>Ascomycota</taxon>
        <taxon>Pezizomycotina</taxon>
        <taxon>Dothideomycetes</taxon>
        <taxon>Pleosporomycetidae</taxon>
        <taxon>Pleosporales</taxon>
        <taxon>Torulaceae</taxon>
        <taxon>Dendryphion</taxon>
    </lineage>
</organism>
<gene>
    <name evidence="2" type="ORF">B0J11DRAFT_80559</name>
</gene>
<proteinExistence type="predicted"/>
<dbReference type="AlphaFoldDB" id="A0A9P9IGL6"/>
<sequence>MTLTRTSIASLVCPYAPFLAPQFLRSSLPVAIARPPCLTGTRRLTKASCMWYPKKMGQWSRQPEFLNTQHEKNKVPIDKFLRNEAIVMRNFKTACDHGHPPAIIDLYPQLISLPTLDRDVTRRMAQVIHAYIRSRKTTKQDIRAIWPLVERIVADIRTGRLPPHPLAHRHILSIYKEREEYQLGLDFWHWLVNQDDTFVDPSVYGAAIELLAFRGDITLQALEDLFAQALKRFPGTFAEYHLSSDAIVPDRTQPFSVVGVPITLLQGILTARILARDWKNAYLALDTALRIHPSSLPPRFFELFTHERPLSEAYTVFLIACRSGIQLKSNHLMGILSRLKAAIKTAVSMEDRLALVRAMTNAIYAFTEVGGTIEGPHLSVLLNSGYAGIMPPKKLGQDFPGESTEFRNSIATSAHQIASKLLQSGFPDQGHVLVALINIAGTLGVPGLFTVALNDLETYHLDIGRVGHRVVLTAAGKLGDRKAIERQWAIIAREGQDEGTSLYNADWVSLARACRRAGHEEFYLAQVKMLKHAITVDSEEMAQSELLAKDEEAEPPFTPMDPDIFSEQMESIEVNMTRVAAVLMAGQPLDLQKTPFDMHIDPTSKPYGGSITNLRAVYDELTTDPHQPARTSTPKEAHSSPTGIPLGELRFQNWSSIVELMAEAEANEQRFQKKIDKAISESRPFYDKNDLSSYTQGRVIKYTLARWEPSYEELLAKIKNLRAPYSSQNVANRYLPPRSRPNGSKNARWISTKIPLRVYTSAKSSHIAPVLSSERPSSFKYPIKITD</sequence>
<evidence type="ECO:0000313" key="2">
    <source>
        <dbReference type="EMBL" id="KAH7118924.1"/>
    </source>
</evidence>
<comment type="caution">
    <text evidence="2">The sequence shown here is derived from an EMBL/GenBank/DDBJ whole genome shotgun (WGS) entry which is preliminary data.</text>
</comment>
<dbReference type="Proteomes" id="UP000700596">
    <property type="component" value="Unassembled WGS sequence"/>
</dbReference>
<keyword evidence="3" id="KW-1185">Reference proteome</keyword>
<dbReference type="EMBL" id="JAGMWT010000012">
    <property type="protein sequence ID" value="KAH7118924.1"/>
    <property type="molecule type" value="Genomic_DNA"/>
</dbReference>
<feature type="region of interest" description="Disordered" evidence="1">
    <location>
        <begin position="624"/>
        <end position="645"/>
    </location>
</feature>
<protein>
    <submittedName>
        <fullName evidence="2">Uncharacterized protein</fullName>
    </submittedName>
</protein>
<evidence type="ECO:0000256" key="1">
    <source>
        <dbReference type="SAM" id="MobiDB-lite"/>
    </source>
</evidence>
<reference evidence="2" key="1">
    <citation type="journal article" date="2021" name="Nat. Commun.">
        <title>Genetic determinants of endophytism in the Arabidopsis root mycobiome.</title>
        <authorList>
            <person name="Mesny F."/>
            <person name="Miyauchi S."/>
            <person name="Thiergart T."/>
            <person name="Pickel B."/>
            <person name="Atanasova L."/>
            <person name="Karlsson M."/>
            <person name="Huettel B."/>
            <person name="Barry K.W."/>
            <person name="Haridas S."/>
            <person name="Chen C."/>
            <person name="Bauer D."/>
            <person name="Andreopoulos W."/>
            <person name="Pangilinan J."/>
            <person name="LaButti K."/>
            <person name="Riley R."/>
            <person name="Lipzen A."/>
            <person name="Clum A."/>
            <person name="Drula E."/>
            <person name="Henrissat B."/>
            <person name="Kohler A."/>
            <person name="Grigoriev I.V."/>
            <person name="Martin F.M."/>
            <person name="Hacquard S."/>
        </authorList>
    </citation>
    <scope>NUCLEOTIDE SEQUENCE</scope>
    <source>
        <strain evidence="2">MPI-CAGE-CH-0243</strain>
    </source>
</reference>
<accession>A0A9P9IGL6</accession>
<name>A0A9P9IGL6_9PLEO</name>
<dbReference type="OrthoDB" id="185373at2759"/>